<protein>
    <recommendedName>
        <fullName evidence="1">YdhG-like domain-containing protein</fullName>
    </recommendedName>
</protein>
<evidence type="ECO:0000313" key="3">
    <source>
        <dbReference type="Proteomes" id="UP000484255"/>
    </source>
</evidence>
<dbReference type="Pfam" id="PF08818">
    <property type="entry name" value="DUF1801"/>
    <property type="match status" value="1"/>
</dbReference>
<organism evidence="2 3">
    <name type="scientific">Ideonella livida</name>
    <dbReference type="NCBI Taxonomy" id="2707176"/>
    <lineage>
        <taxon>Bacteria</taxon>
        <taxon>Pseudomonadati</taxon>
        <taxon>Pseudomonadota</taxon>
        <taxon>Betaproteobacteria</taxon>
        <taxon>Burkholderiales</taxon>
        <taxon>Sphaerotilaceae</taxon>
        <taxon>Ideonella</taxon>
    </lineage>
</organism>
<dbReference type="AlphaFoldDB" id="A0A7C9PKQ8"/>
<sequence>MAPPDAGPHTNVADAAAVAAYIAALPPPAQAALQAVRQVALTAAPQATERLSYGMPTLFDHGVVVHIGAFKRHIGLFPPVDDAALRAELAPWAGPKGNLQFQLDQPLPLALIARVVTARLQANRGRAG</sequence>
<dbReference type="EMBL" id="JAAGOH010000049">
    <property type="protein sequence ID" value="NDY93831.1"/>
    <property type="molecule type" value="Genomic_DNA"/>
</dbReference>
<dbReference type="InterPro" id="IPR014922">
    <property type="entry name" value="YdhG-like"/>
</dbReference>
<dbReference type="Gene3D" id="3.90.1150.200">
    <property type="match status" value="1"/>
</dbReference>
<accession>A0A7C9PKQ8</accession>
<comment type="caution">
    <text evidence="2">The sequence shown here is derived from an EMBL/GenBank/DDBJ whole genome shotgun (WGS) entry which is preliminary data.</text>
</comment>
<dbReference type="Proteomes" id="UP000484255">
    <property type="component" value="Unassembled WGS sequence"/>
</dbReference>
<evidence type="ECO:0000259" key="1">
    <source>
        <dbReference type="Pfam" id="PF08818"/>
    </source>
</evidence>
<reference evidence="2 3" key="1">
    <citation type="submission" date="2020-02" db="EMBL/GenBank/DDBJ databases">
        <title>Ideonella bacterium strain TBM-1.</title>
        <authorList>
            <person name="Chen W.-M."/>
        </authorList>
    </citation>
    <scope>NUCLEOTIDE SEQUENCE [LARGE SCALE GENOMIC DNA]</scope>
    <source>
        <strain evidence="2 3">TBM-1</strain>
    </source>
</reference>
<feature type="domain" description="YdhG-like" evidence="1">
    <location>
        <begin position="30"/>
        <end position="119"/>
    </location>
</feature>
<gene>
    <name evidence="2" type="ORF">G3A44_21810</name>
</gene>
<dbReference type="RefSeq" id="WP_163459857.1">
    <property type="nucleotide sequence ID" value="NZ_JAAGOH010000049.1"/>
</dbReference>
<dbReference type="SUPFAM" id="SSF159888">
    <property type="entry name" value="YdhG-like"/>
    <property type="match status" value="1"/>
</dbReference>
<evidence type="ECO:0000313" key="2">
    <source>
        <dbReference type="EMBL" id="NDY93831.1"/>
    </source>
</evidence>
<proteinExistence type="predicted"/>
<keyword evidence="3" id="KW-1185">Reference proteome</keyword>
<name>A0A7C9PKQ8_9BURK</name>